<dbReference type="GO" id="GO:0043565">
    <property type="term" value="F:sequence-specific DNA binding"/>
    <property type="evidence" value="ECO:0007669"/>
    <property type="project" value="InterPro"/>
</dbReference>
<dbReference type="AlphaFoldDB" id="A0A7W7YB16"/>
<reference evidence="5 6" key="1">
    <citation type="submission" date="2020-08" db="EMBL/GenBank/DDBJ databases">
        <title>Genomic Encyclopedia of Type Strains, Phase IV (KMG-IV): sequencing the most valuable type-strain genomes for metagenomic binning, comparative biology and taxonomic classification.</title>
        <authorList>
            <person name="Goeker M."/>
        </authorList>
    </citation>
    <scope>NUCLEOTIDE SEQUENCE [LARGE SCALE GENOMIC DNA]</scope>
    <source>
        <strain evidence="5 6">DSM 12252</strain>
    </source>
</reference>
<dbReference type="InterPro" id="IPR009057">
    <property type="entry name" value="Homeodomain-like_sf"/>
</dbReference>
<evidence type="ECO:0000256" key="3">
    <source>
        <dbReference type="ARBA" id="ARBA00023163"/>
    </source>
</evidence>
<dbReference type="InterPro" id="IPR035965">
    <property type="entry name" value="PAS-like_dom_sf"/>
</dbReference>
<feature type="domain" description="HTH araC/xylS-type" evidence="4">
    <location>
        <begin position="139"/>
        <end position="237"/>
    </location>
</feature>
<organism evidence="5 6">
    <name type="scientific">Prosthecobacter vanneervenii</name>
    <dbReference type="NCBI Taxonomy" id="48466"/>
    <lineage>
        <taxon>Bacteria</taxon>
        <taxon>Pseudomonadati</taxon>
        <taxon>Verrucomicrobiota</taxon>
        <taxon>Verrucomicrobiia</taxon>
        <taxon>Verrucomicrobiales</taxon>
        <taxon>Verrucomicrobiaceae</taxon>
        <taxon>Prosthecobacter</taxon>
    </lineage>
</organism>
<dbReference type="Pfam" id="PF08448">
    <property type="entry name" value="PAS_4"/>
    <property type="match status" value="1"/>
</dbReference>
<dbReference type="InterPro" id="IPR018062">
    <property type="entry name" value="HTH_AraC-typ_CS"/>
</dbReference>
<dbReference type="RefSeq" id="WP_184339769.1">
    <property type="nucleotide sequence ID" value="NZ_JACHIG010000004.1"/>
</dbReference>
<dbReference type="Gene3D" id="1.10.10.60">
    <property type="entry name" value="Homeodomain-like"/>
    <property type="match status" value="1"/>
</dbReference>
<dbReference type="Pfam" id="PF12833">
    <property type="entry name" value="HTH_18"/>
    <property type="match status" value="1"/>
</dbReference>
<evidence type="ECO:0000256" key="2">
    <source>
        <dbReference type="ARBA" id="ARBA00023125"/>
    </source>
</evidence>
<dbReference type="Proteomes" id="UP000590740">
    <property type="component" value="Unassembled WGS sequence"/>
</dbReference>
<evidence type="ECO:0000313" key="5">
    <source>
        <dbReference type="EMBL" id="MBB5032861.1"/>
    </source>
</evidence>
<dbReference type="InterPro" id="IPR050204">
    <property type="entry name" value="AraC_XylS_family_regulators"/>
</dbReference>
<dbReference type="EMBL" id="JACHIG010000004">
    <property type="protein sequence ID" value="MBB5032861.1"/>
    <property type="molecule type" value="Genomic_DNA"/>
</dbReference>
<dbReference type="InterPro" id="IPR013656">
    <property type="entry name" value="PAS_4"/>
</dbReference>
<comment type="caution">
    <text evidence="5">The sequence shown here is derived from an EMBL/GenBank/DDBJ whole genome shotgun (WGS) entry which is preliminary data.</text>
</comment>
<dbReference type="SUPFAM" id="SSF55785">
    <property type="entry name" value="PYP-like sensor domain (PAS domain)"/>
    <property type="match status" value="1"/>
</dbReference>
<sequence length="258" mass="28767">MKADAAATSAADALRDLFDALPDVQAWIKDARRRYLWVNRTFLLNYGMQRLEEVLGRTDDDLSPPHLAAHFRAGDEAVLAGQTVQGRLELVGRFDHTAAWCFTTKKPVCNARGRVVGTAGITRMLDAAQIDQRGDIRLGVVISLMTRRLGESVTNAEMAHAVGMSARAFERSFLREYGLPPQQYLRRLRIQTACRLLVDTRESISAIGLRCGFADQSHLTREFRRVTSLTPGAYREKYAAANVPSPAAPVLSRRRAKR</sequence>
<accession>A0A7W7YB16</accession>
<gene>
    <name evidence="5" type="ORF">HNQ65_002443</name>
</gene>
<dbReference type="PANTHER" id="PTHR46796">
    <property type="entry name" value="HTH-TYPE TRANSCRIPTIONAL ACTIVATOR RHAS-RELATED"/>
    <property type="match status" value="1"/>
</dbReference>
<dbReference type="InterPro" id="IPR018060">
    <property type="entry name" value="HTH_AraC"/>
</dbReference>
<protein>
    <submittedName>
        <fullName evidence="5">AraC-like DNA-binding protein</fullName>
    </submittedName>
</protein>
<keyword evidence="6" id="KW-1185">Reference proteome</keyword>
<dbReference type="PROSITE" id="PS01124">
    <property type="entry name" value="HTH_ARAC_FAMILY_2"/>
    <property type="match status" value="1"/>
</dbReference>
<evidence type="ECO:0000259" key="4">
    <source>
        <dbReference type="PROSITE" id="PS01124"/>
    </source>
</evidence>
<dbReference type="Gene3D" id="3.30.450.20">
    <property type="entry name" value="PAS domain"/>
    <property type="match status" value="1"/>
</dbReference>
<name>A0A7W7YB16_9BACT</name>
<keyword evidence="2 5" id="KW-0238">DNA-binding</keyword>
<keyword evidence="3" id="KW-0804">Transcription</keyword>
<evidence type="ECO:0000256" key="1">
    <source>
        <dbReference type="ARBA" id="ARBA00023015"/>
    </source>
</evidence>
<dbReference type="PROSITE" id="PS00041">
    <property type="entry name" value="HTH_ARAC_FAMILY_1"/>
    <property type="match status" value="1"/>
</dbReference>
<dbReference type="PANTHER" id="PTHR46796:SF13">
    <property type="entry name" value="HTH-TYPE TRANSCRIPTIONAL ACTIVATOR RHAS"/>
    <property type="match status" value="1"/>
</dbReference>
<dbReference type="SMART" id="SM00342">
    <property type="entry name" value="HTH_ARAC"/>
    <property type="match status" value="1"/>
</dbReference>
<keyword evidence="1" id="KW-0805">Transcription regulation</keyword>
<proteinExistence type="predicted"/>
<evidence type="ECO:0000313" key="6">
    <source>
        <dbReference type="Proteomes" id="UP000590740"/>
    </source>
</evidence>
<dbReference type="SUPFAM" id="SSF46689">
    <property type="entry name" value="Homeodomain-like"/>
    <property type="match status" value="2"/>
</dbReference>
<dbReference type="GO" id="GO:0003700">
    <property type="term" value="F:DNA-binding transcription factor activity"/>
    <property type="evidence" value="ECO:0007669"/>
    <property type="project" value="InterPro"/>
</dbReference>